<dbReference type="InterPro" id="IPR013094">
    <property type="entry name" value="AB_hydrolase_3"/>
</dbReference>
<dbReference type="eggNOG" id="KOG1515">
    <property type="taxonomic scope" value="Eukaryota"/>
</dbReference>
<feature type="domain" description="Alpha/beta hydrolase fold-3" evidence="2">
    <location>
        <begin position="109"/>
        <end position="320"/>
    </location>
</feature>
<dbReference type="GO" id="GO:0016787">
    <property type="term" value="F:hydrolase activity"/>
    <property type="evidence" value="ECO:0007669"/>
    <property type="project" value="UniProtKB-KW"/>
</dbReference>
<dbReference type="SUPFAM" id="SSF53474">
    <property type="entry name" value="alpha/beta-Hydrolases"/>
    <property type="match status" value="1"/>
</dbReference>
<comment type="caution">
    <text evidence="3">The sequence shown here is derived from an EMBL/GenBank/DDBJ whole genome shotgun (WGS) entry which is preliminary data.</text>
</comment>
<gene>
    <name evidence="3" type="ORF">H072_1928</name>
</gene>
<dbReference type="HOGENOM" id="CLU_012494_6_1_1"/>
<reference evidence="3 4" key="1">
    <citation type="journal article" date="2013" name="PLoS Genet.">
        <title>Genomic mechanisms accounting for the adaptation to parasitism in nematode-trapping fungi.</title>
        <authorList>
            <person name="Meerupati T."/>
            <person name="Andersson K.M."/>
            <person name="Friman E."/>
            <person name="Kumar D."/>
            <person name="Tunlid A."/>
            <person name="Ahren D."/>
        </authorList>
    </citation>
    <scope>NUCLEOTIDE SEQUENCE [LARGE SCALE GENOMIC DNA]</scope>
    <source>
        <strain evidence="3 4">CBS 200.50</strain>
    </source>
</reference>
<sequence>MSLKYDPEWFAVAGPIVEATKRIPPLPVHDVEARRQRSRISYAAWARFHEAAVAASAAAASTDPNSVPLEPKPSITHTTHTVTAHDGHSLTLHQFGPPLLSNSPPSPAILHIHGGGMIIRHMDQQLRLPRLHAGTSHLPVFSIDYRVAPESPSPTPLEDAYSALTFLHTHSQLLHIDPSKIAIVGESAGGGLAAGVSLLARDRNLQPPLAKQILIYPMLDDRTTTSTAIAPFATWSYADNLTAWSALLGKDTVGTDKVSPYSAPARAAGTIGLHGLPPTYIDVGGLDIFLHEDLEFAAQLAKAGVEVEVQVYPGVPHAFEMIAPGVEVTRRARENRARVMRGFYRSNDDGKTERSVL</sequence>
<evidence type="ECO:0000259" key="2">
    <source>
        <dbReference type="Pfam" id="PF07859"/>
    </source>
</evidence>
<name>S8C8R4_DACHA</name>
<dbReference type="InterPro" id="IPR029058">
    <property type="entry name" value="AB_hydrolase_fold"/>
</dbReference>
<keyword evidence="4" id="KW-1185">Reference proteome</keyword>
<dbReference type="EMBL" id="AQGS01000059">
    <property type="protein sequence ID" value="EPS44047.1"/>
    <property type="molecule type" value="Genomic_DNA"/>
</dbReference>
<evidence type="ECO:0000256" key="1">
    <source>
        <dbReference type="ARBA" id="ARBA00022801"/>
    </source>
</evidence>
<dbReference type="STRING" id="1284197.S8C8R4"/>
<dbReference type="Proteomes" id="UP000015100">
    <property type="component" value="Unassembled WGS sequence"/>
</dbReference>
<accession>S8C8R4</accession>
<dbReference type="PANTHER" id="PTHR48081:SF8">
    <property type="entry name" value="ALPHA_BETA HYDROLASE FOLD-3 DOMAIN-CONTAINING PROTEIN-RELATED"/>
    <property type="match status" value="1"/>
</dbReference>
<dbReference type="PANTHER" id="PTHR48081">
    <property type="entry name" value="AB HYDROLASE SUPERFAMILY PROTEIN C4A8.06C"/>
    <property type="match status" value="1"/>
</dbReference>
<evidence type="ECO:0000313" key="3">
    <source>
        <dbReference type="EMBL" id="EPS44047.1"/>
    </source>
</evidence>
<evidence type="ECO:0000313" key="4">
    <source>
        <dbReference type="Proteomes" id="UP000015100"/>
    </source>
</evidence>
<keyword evidence="1" id="KW-0378">Hydrolase</keyword>
<dbReference type="OMA" id="VCYPAGY"/>
<protein>
    <recommendedName>
        <fullName evidence="2">Alpha/beta hydrolase fold-3 domain-containing protein</fullName>
    </recommendedName>
</protein>
<dbReference type="InterPro" id="IPR050300">
    <property type="entry name" value="GDXG_lipolytic_enzyme"/>
</dbReference>
<dbReference type="Pfam" id="PF07859">
    <property type="entry name" value="Abhydrolase_3"/>
    <property type="match status" value="1"/>
</dbReference>
<proteinExistence type="predicted"/>
<reference evidence="4" key="2">
    <citation type="submission" date="2013-04" db="EMBL/GenBank/DDBJ databases">
        <title>Genomic mechanisms accounting for the adaptation to parasitism in nematode-trapping fungi.</title>
        <authorList>
            <person name="Ahren D.G."/>
        </authorList>
    </citation>
    <scope>NUCLEOTIDE SEQUENCE [LARGE SCALE GENOMIC DNA]</scope>
    <source>
        <strain evidence="4">CBS 200.50</strain>
    </source>
</reference>
<dbReference type="AlphaFoldDB" id="S8C8R4"/>
<dbReference type="Gene3D" id="3.40.50.1820">
    <property type="entry name" value="alpha/beta hydrolase"/>
    <property type="match status" value="1"/>
</dbReference>
<dbReference type="OrthoDB" id="433474at2759"/>
<organism evidence="3 4">
    <name type="scientific">Dactylellina haptotyla (strain CBS 200.50)</name>
    <name type="common">Nematode-trapping fungus</name>
    <name type="synonym">Monacrosporium haptotylum</name>
    <dbReference type="NCBI Taxonomy" id="1284197"/>
    <lineage>
        <taxon>Eukaryota</taxon>
        <taxon>Fungi</taxon>
        <taxon>Dikarya</taxon>
        <taxon>Ascomycota</taxon>
        <taxon>Pezizomycotina</taxon>
        <taxon>Orbiliomycetes</taxon>
        <taxon>Orbiliales</taxon>
        <taxon>Orbiliaceae</taxon>
        <taxon>Dactylellina</taxon>
    </lineage>
</organism>